<accession>A0A812RV49</accession>
<evidence type="ECO:0000313" key="2">
    <source>
        <dbReference type="Proteomes" id="UP000601435"/>
    </source>
</evidence>
<name>A0A812RV49_9DINO</name>
<protein>
    <submittedName>
        <fullName evidence="1">Ttll11 protein</fullName>
    </submittedName>
</protein>
<evidence type="ECO:0000313" key="1">
    <source>
        <dbReference type="EMBL" id="CAE7454814.1"/>
    </source>
</evidence>
<keyword evidence="2" id="KW-1185">Reference proteome</keyword>
<comment type="caution">
    <text evidence="1">The sequence shown here is derived from an EMBL/GenBank/DDBJ whole genome shotgun (WGS) entry which is preliminary data.</text>
</comment>
<gene>
    <name evidence="1" type="primary">Ttll11</name>
    <name evidence="1" type="ORF">SNEC2469_LOCUS12634</name>
</gene>
<sequence length="123" mass="13794">MSTLIARHLPRVCRGWLVPAANSGTSPLVCQHSQPHAKLKHCKSLKVLCTAIAFLKPSGGLEKQDLDMLSQRCRSTRFVSRDKTKPDALRLFDFLDAVLTLGQRAYPEMHPRMVVEQVLSQLT</sequence>
<dbReference type="EMBL" id="CAJNJA010020062">
    <property type="protein sequence ID" value="CAE7454814.1"/>
    <property type="molecule type" value="Genomic_DNA"/>
</dbReference>
<reference evidence="1" key="1">
    <citation type="submission" date="2021-02" db="EMBL/GenBank/DDBJ databases">
        <authorList>
            <person name="Dougan E. K."/>
            <person name="Rhodes N."/>
            <person name="Thang M."/>
            <person name="Chan C."/>
        </authorList>
    </citation>
    <scope>NUCLEOTIDE SEQUENCE</scope>
</reference>
<dbReference type="Proteomes" id="UP000601435">
    <property type="component" value="Unassembled WGS sequence"/>
</dbReference>
<proteinExistence type="predicted"/>
<organism evidence="1 2">
    <name type="scientific">Symbiodinium necroappetens</name>
    <dbReference type="NCBI Taxonomy" id="1628268"/>
    <lineage>
        <taxon>Eukaryota</taxon>
        <taxon>Sar</taxon>
        <taxon>Alveolata</taxon>
        <taxon>Dinophyceae</taxon>
        <taxon>Suessiales</taxon>
        <taxon>Symbiodiniaceae</taxon>
        <taxon>Symbiodinium</taxon>
    </lineage>
</organism>
<dbReference type="AlphaFoldDB" id="A0A812RV49"/>